<dbReference type="RefSeq" id="WP_184164608.1">
    <property type="nucleotide sequence ID" value="NZ_JACHLC010000003.1"/>
</dbReference>
<comment type="caution">
    <text evidence="1">The sequence shown here is derived from an EMBL/GenBank/DDBJ whole genome shotgun (WGS) entry which is preliminary data.</text>
</comment>
<gene>
    <name evidence="1" type="ORF">HNP36_002780</name>
</gene>
<evidence type="ECO:0000313" key="1">
    <source>
        <dbReference type="EMBL" id="MBB6371695.1"/>
    </source>
</evidence>
<dbReference type="Proteomes" id="UP000589738">
    <property type="component" value="Unassembled WGS sequence"/>
</dbReference>
<accession>A0A841NLP1</accession>
<keyword evidence="2" id="KW-1185">Reference proteome</keyword>
<dbReference type="EMBL" id="JACHLC010000003">
    <property type="protein sequence ID" value="MBB6371695.1"/>
    <property type="molecule type" value="Genomic_DNA"/>
</dbReference>
<reference evidence="1 2" key="1">
    <citation type="submission" date="2020-08" db="EMBL/GenBank/DDBJ databases">
        <title>Functional genomics of gut bacteria from endangered species of beetles.</title>
        <authorList>
            <person name="Carlos-Shanley C."/>
        </authorList>
    </citation>
    <scope>NUCLEOTIDE SEQUENCE [LARGE SCALE GENOMIC DNA]</scope>
    <source>
        <strain evidence="1 2">S00136</strain>
    </source>
</reference>
<protein>
    <submittedName>
        <fullName evidence="1">Uncharacterized protein</fullName>
    </submittedName>
</protein>
<organism evidence="1 2">
    <name type="scientific">Chryseobacterium shigense</name>
    <dbReference type="NCBI Taxonomy" id="297244"/>
    <lineage>
        <taxon>Bacteria</taxon>
        <taxon>Pseudomonadati</taxon>
        <taxon>Bacteroidota</taxon>
        <taxon>Flavobacteriia</taxon>
        <taxon>Flavobacteriales</taxon>
        <taxon>Weeksellaceae</taxon>
        <taxon>Chryseobacterium group</taxon>
        <taxon>Chryseobacterium</taxon>
    </lineage>
</organism>
<sequence>MKLMHQYNYLLYQNKEEIMKLLGQEFNFYPSDNWTYTLETGTFGKKTILFLFFENDKVSKIEIKKIYGKISTGL</sequence>
<dbReference type="AlphaFoldDB" id="A0A841NLP1"/>
<proteinExistence type="predicted"/>
<name>A0A841NLP1_9FLAO</name>
<evidence type="ECO:0000313" key="2">
    <source>
        <dbReference type="Proteomes" id="UP000589738"/>
    </source>
</evidence>